<sequence length="542" mass="58079">MSKHWDVIIVGGGVAGLSAALLLGRARRRVLVVDAGSHRNRFAAHMHGVLGQEGTDPAELIRRGRDEVSDCDVTVRDGSVTGVVDDDLGLRVSLADGDTPTTRALIVATGLTDRLPDIPGIDAQWGTRVLHCPYCHGWEVRDRRLAVLGTSPMSLHQAELIRQWSHHVVFLTAALGAIEPQAQARLRSRGVELIDVPVTEVVGDGDGLTGVRLADGRLLELDAMFVSPRPCPHDGFLDDLGLRRAGNPVGSFIDVDATGQTSHPRIWAIGNVVSPFANVPISIGAGAMTGGAVNMALVTEDFDLAVAGGAEPEESAADHWENQYAERERRWSGRANPTMTEVVSALPDGSRGDVLELGCGEGGDAVWLAEHGWRVTAVDISASATTRAAAGAAEKGVGDRITWVTDDLTTWTTDDTFDLVTATFFHSAVALPRTRILRRAADRIRPGGHMLIISHVFENPGDIPPWAGHHHGAENDDTAFGDRIRHLLTPAQELAELALEEHGWEVVTQQVRTREATGPDGHQTASVKDGVVLLRRTGANAR</sequence>
<dbReference type="Pfam" id="PF07992">
    <property type="entry name" value="Pyr_redox_2"/>
    <property type="match status" value="1"/>
</dbReference>
<accession>A0ABX6IK40</accession>
<dbReference type="GO" id="GO:0008168">
    <property type="term" value="F:methyltransferase activity"/>
    <property type="evidence" value="ECO:0007669"/>
    <property type="project" value="UniProtKB-KW"/>
</dbReference>
<dbReference type="InterPro" id="IPR023753">
    <property type="entry name" value="FAD/NAD-binding_dom"/>
</dbReference>
<dbReference type="EMBL" id="CP045809">
    <property type="protein sequence ID" value="QHN35593.1"/>
    <property type="molecule type" value="Genomic_DNA"/>
</dbReference>
<dbReference type="PANTHER" id="PTHR48105">
    <property type="entry name" value="THIOREDOXIN REDUCTASE 1-RELATED-RELATED"/>
    <property type="match status" value="1"/>
</dbReference>
<dbReference type="Gene3D" id="3.40.50.150">
    <property type="entry name" value="Vaccinia Virus protein VP39"/>
    <property type="match status" value="1"/>
</dbReference>
<feature type="domain" description="Methyltransferase" evidence="5">
    <location>
        <begin position="354"/>
        <end position="448"/>
    </location>
</feature>
<dbReference type="GO" id="GO:0032259">
    <property type="term" value="P:methylation"/>
    <property type="evidence" value="ECO:0007669"/>
    <property type="project" value="UniProtKB-KW"/>
</dbReference>
<evidence type="ECO:0000259" key="5">
    <source>
        <dbReference type="Pfam" id="PF13649"/>
    </source>
</evidence>
<proteinExistence type="predicted"/>
<keyword evidence="6" id="KW-0808">Transferase</keyword>
<keyword evidence="6" id="KW-0489">Methyltransferase</keyword>
<protein>
    <submittedName>
        <fullName evidence="6">Methyltransferase domain-containing protein</fullName>
    </submittedName>
</protein>
<dbReference type="Pfam" id="PF13649">
    <property type="entry name" value="Methyltransf_25"/>
    <property type="match status" value="1"/>
</dbReference>
<dbReference type="PRINTS" id="PR00368">
    <property type="entry name" value="FADPNR"/>
</dbReference>
<keyword evidence="1" id="KW-0285">Flavoprotein</keyword>
<evidence type="ECO:0000313" key="7">
    <source>
        <dbReference type="Proteomes" id="UP001059836"/>
    </source>
</evidence>
<comment type="catalytic activity">
    <reaction evidence="3">
        <text>[thioredoxin]-dithiol + NADP(+) = [thioredoxin]-disulfide + NADPH + H(+)</text>
        <dbReference type="Rhea" id="RHEA:20345"/>
        <dbReference type="Rhea" id="RHEA-COMP:10698"/>
        <dbReference type="Rhea" id="RHEA-COMP:10700"/>
        <dbReference type="ChEBI" id="CHEBI:15378"/>
        <dbReference type="ChEBI" id="CHEBI:29950"/>
        <dbReference type="ChEBI" id="CHEBI:50058"/>
        <dbReference type="ChEBI" id="CHEBI:57783"/>
        <dbReference type="ChEBI" id="CHEBI:58349"/>
        <dbReference type="EC" id="1.8.1.9"/>
    </reaction>
</comment>
<evidence type="ECO:0000313" key="6">
    <source>
        <dbReference type="EMBL" id="QHN35593.1"/>
    </source>
</evidence>
<evidence type="ECO:0000256" key="2">
    <source>
        <dbReference type="ARBA" id="ARBA00023002"/>
    </source>
</evidence>
<evidence type="ECO:0000256" key="1">
    <source>
        <dbReference type="ARBA" id="ARBA00022630"/>
    </source>
</evidence>
<dbReference type="InterPro" id="IPR036188">
    <property type="entry name" value="FAD/NAD-bd_sf"/>
</dbReference>
<reference evidence="6" key="1">
    <citation type="journal article" date="2021" name="Nat. Microbiol.">
        <title>Cocultivation of an ultrasmall environmental parasitic bacterium with lytic ability against bacteria associated with wastewater foams.</title>
        <authorList>
            <person name="Batinovic S."/>
            <person name="Rose J.J.A."/>
            <person name="Ratcliffe J."/>
            <person name="Seviour R.J."/>
            <person name="Petrovski S."/>
        </authorList>
    </citation>
    <scope>NUCLEOTIDE SEQUENCE</scope>
    <source>
        <strain evidence="6">CON9</strain>
    </source>
</reference>
<dbReference type="RefSeq" id="WP_213243542.1">
    <property type="nucleotide sequence ID" value="NZ_CP045806.1"/>
</dbReference>
<dbReference type="Proteomes" id="UP001059836">
    <property type="component" value="Chromosome"/>
</dbReference>
<evidence type="ECO:0000259" key="4">
    <source>
        <dbReference type="Pfam" id="PF07992"/>
    </source>
</evidence>
<dbReference type="InterPro" id="IPR050097">
    <property type="entry name" value="Ferredoxin-NADP_redctase_2"/>
</dbReference>
<organism evidence="6 7">
    <name type="scientific">Gordonia pseudamarae</name>
    <dbReference type="NCBI Taxonomy" id="2831662"/>
    <lineage>
        <taxon>Bacteria</taxon>
        <taxon>Bacillati</taxon>
        <taxon>Actinomycetota</taxon>
        <taxon>Actinomycetes</taxon>
        <taxon>Mycobacteriales</taxon>
        <taxon>Gordoniaceae</taxon>
        <taxon>Gordonia</taxon>
    </lineage>
</organism>
<feature type="domain" description="FAD/NAD(P)-binding" evidence="4">
    <location>
        <begin position="6"/>
        <end position="280"/>
    </location>
</feature>
<dbReference type="SUPFAM" id="SSF51905">
    <property type="entry name" value="FAD/NAD(P)-binding domain"/>
    <property type="match status" value="1"/>
</dbReference>
<dbReference type="CDD" id="cd02440">
    <property type="entry name" value="AdoMet_MTases"/>
    <property type="match status" value="1"/>
</dbReference>
<dbReference type="PRINTS" id="PR00469">
    <property type="entry name" value="PNDRDTASEII"/>
</dbReference>
<keyword evidence="7" id="KW-1185">Reference proteome</keyword>
<dbReference type="InterPro" id="IPR029063">
    <property type="entry name" value="SAM-dependent_MTases_sf"/>
</dbReference>
<keyword evidence="2" id="KW-0560">Oxidoreductase</keyword>
<name>A0ABX6IK40_9ACTN</name>
<dbReference type="Gene3D" id="3.50.50.60">
    <property type="entry name" value="FAD/NAD(P)-binding domain"/>
    <property type="match status" value="2"/>
</dbReference>
<evidence type="ECO:0000256" key="3">
    <source>
        <dbReference type="ARBA" id="ARBA00048132"/>
    </source>
</evidence>
<dbReference type="InterPro" id="IPR041698">
    <property type="entry name" value="Methyltransf_25"/>
</dbReference>
<dbReference type="SUPFAM" id="SSF53335">
    <property type="entry name" value="S-adenosyl-L-methionine-dependent methyltransferases"/>
    <property type="match status" value="1"/>
</dbReference>
<gene>
    <name evidence="6" type="ORF">GII31_12620</name>
</gene>